<feature type="region of interest" description="Disordered" evidence="1">
    <location>
        <begin position="26"/>
        <end position="116"/>
    </location>
</feature>
<proteinExistence type="predicted"/>
<keyword evidence="2" id="KW-0732">Signal</keyword>
<keyword evidence="4" id="KW-1185">Reference proteome</keyword>
<evidence type="ECO:0000313" key="4">
    <source>
        <dbReference type="Proteomes" id="UP000076858"/>
    </source>
</evidence>
<feature type="compositionally biased region" description="Low complexity" evidence="1">
    <location>
        <begin position="67"/>
        <end position="83"/>
    </location>
</feature>
<reference evidence="3 4" key="1">
    <citation type="submission" date="2016-03" db="EMBL/GenBank/DDBJ databases">
        <title>EvidentialGene: Evidence-directed Construction of Genes on Genomes.</title>
        <authorList>
            <person name="Gilbert D.G."/>
            <person name="Choi J.-H."/>
            <person name="Mockaitis K."/>
            <person name="Colbourne J."/>
            <person name="Pfrender M."/>
        </authorList>
    </citation>
    <scope>NUCLEOTIDE SEQUENCE [LARGE SCALE GENOMIC DNA]</scope>
    <source>
        <strain evidence="3 4">Xinb3</strain>
        <tissue evidence="3">Complete organism</tissue>
    </source>
</reference>
<name>A0A164U237_9CRUS</name>
<comment type="caution">
    <text evidence="3">The sequence shown here is derived from an EMBL/GenBank/DDBJ whole genome shotgun (WGS) entry which is preliminary data.</text>
</comment>
<dbReference type="OrthoDB" id="10642900at2759"/>
<organism evidence="3 4">
    <name type="scientific">Daphnia magna</name>
    <dbReference type="NCBI Taxonomy" id="35525"/>
    <lineage>
        <taxon>Eukaryota</taxon>
        <taxon>Metazoa</taxon>
        <taxon>Ecdysozoa</taxon>
        <taxon>Arthropoda</taxon>
        <taxon>Crustacea</taxon>
        <taxon>Branchiopoda</taxon>
        <taxon>Diplostraca</taxon>
        <taxon>Cladocera</taxon>
        <taxon>Anomopoda</taxon>
        <taxon>Daphniidae</taxon>
        <taxon>Daphnia</taxon>
    </lineage>
</organism>
<dbReference type="STRING" id="35525.A0A164U237"/>
<dbReference type="EMBL" id="LRGB01001627">
    <property type="protein sequence ID" value="KZS10986.1"/>
    <property type="molecule type" value="Genomic_DNA"/>
</dbReference>
<feature type="signal peptide" evidence="2">
    <location>
        <begin position="1"/>
        <end position="20"/>
    </location>
</feature>
<accession>A0A164U237</accession>
<evidence type="ECO:0000256" key="2">
    <source>
        <dbReference type="SAM" id="SignalP"/>
    </source>
</evidence>
<evidence type="ECO:0000313" key="3">
    <source>
        <dbReference type="EMBL" id="KZS10986.1"/>
    </source>
</evidence>
<dbReference type="Proteomes" id="UP000076858">
    <property type="component" value="Unassembled WGS sequence"/>
</dbReference>
<protein>
    <submittedName>
        <fullName evidence="3">Uncharacterized protein</fullName>
    </submittedName>
</protein>
<feature type="compositionally biased region" description="Polar residues" evidence="1">
    <location>
        <begin position="84"/>
        <end position="99"/>
    </location>
</feature>
<feature type="chain" id="PRO_5007853534" evidence="2">
    <location>
        <begin position="21"/>
        <end position="116"/>
    </location>
</feature>
<sequence>MANKFAAALIFLSFMAVVMANGYGGNKGPSYDKGQKGSYNDKGYNVQPSSYGTGYGSKGPAYDNTPKYEPSPYSSSPKYEPSYHSTSPKYEPSYHSSSPKYEPPYHSSSPKYEPMS</sequence>
<gene>
    <name evidence="3" type="ORF">APZ42_024415</name>
</gene>
<dbReference type="AlphaFoldDB" id="A0A164U237"/>
<evidence type="ECO:0000256" key="1">
    <source>
        <dbReference type="SAM" id="MobiDB-lite"/>
    </source>
</evidence>
<feature type="non-terminal residue" evidence="3">
    <location>
        <position position="116"/>
    </location>
</feature>